<gene>
    <name evidence="1" type="ORF">I7X12_12425</name>
</gene>
<name>A0A7T3FVS5_9EURY</name>
<organism evidence="1 2">
    <name type="scientific">Halosimplex litoreum</name>
    <dbReference type="NCBI Taxonomy" id="1198301"/>
    <lineage>
        <taxon>Archaea</taxon>
        <taxon>Methanobacteriati</taxon>
        <taxon>Methanobacteriota</taxon>
        <taxon>Stenosarchaea group</taxon>
        <taxon>Halobacteria</taxon>
        <taxon>Halobacteriales</taxon>
        <taxon>Haloarculaceae</taxon>
        <taxon>Halosimplex</taxon>
    </lineage>
</organism>
<dbReference type="OrthoDB" id="323534at2157"/>
<reference evidence="1 2" key="1">
    <citation type="submission" date="2020-12" db="EMBL/GenBank/DDBJ databases">
        <title>Halosimplex halophilum sp. nov. and Halosimplex salinum sp. nov., two new members of the genus Halosimplex.</title>
        <authorList>
            <person name="Cui H.L."/>
        </authorList>
    </citation>
    <scope>NUCLEOTIDE SEQUENCE [LARGE SCALE GENOMIC DNA]</scope>
    <source>
        <strain evidence="1 2">YGH94</strain>
    </source>
</reference>
<dbReference type="KEGG" id="hlt:I7X12_12425"/>
<evidence type="ECO:0000313" key="2">
    <source>
        <dbReference type="Proteomes" id="UP000595001"/>
    </source>
</evidence>
<sequence length="343" mass="39419">MTRHSQHHRSTTLPFEYRGGGLNFELEMYSVDGKKPVDLDLLPGQKEIDLAPVLQPDEDEEVGNWDQVTIYGRLTIPEKTVNDVFPVFERDSPPAKLYVAIRCHDTIYRDRAMISEAPTGPGTYDVSVMLEKDDIRGTVELCPYLVRTEDRSGEKKYAAKSNLRLASCRDYRIIVDRPKGEEPPAIDGEEASFSRTAYLPDGDKLYYLDFRNESRPKLWINSDHPRITDILQSRGSVGAEPRMRDVVLDQISYGVWTQLLIHAGTAIDDNGDVEYEWQETILETFARNLYDVEDLAEATRMLRDEIDDPGSLPFLMERIDRELQEYIDPRTQLINLMEEGLRI</sequence>
<evidence type="ECO:0000313" key="1">
    <source>
        <dbReference type="EMBL" id="QPV61566.1"/>
    </source>
</evidence>
<accession>A0A7T3FVS5</accession>
<protein>
    <submittedName>
        <fullName evidence="1">Uncharacterized protein</fullName>
    </submittedName>
</protein>
<dbReference type="AlphaFoldDB" id="A0A7T3FVS5"/>
<keyword evidence="2" id="KW-1185">Reference proteome</keyword>
<dbReference type="Proteomes" id="UP000595001">
    <property type="component" value="Chromosome"/>
</dbReference>
<dbReference type="EMBL" id="CP065856">
    <property type="protein sequence ID" value="QPV61566.1"/>
    <property type="molecule type" value="Genomic_DNA"/>
</dbReference>
<proteinExistence type="predicted"/>